<dbReference type="InterPro" id="IPR039261">
    <property type="entry name" value="FNR_nucleotide-bd"/>
</dbReference>
<keyword evidence="10" id="KW-0325">Glycoprotein</keyword>
<comment type="caution">
    <text evidence="14">The sequence shown here is derived from an EMBL/GenBank/DDBJ whole genome shotgun (WGS) entry which is preliminary data.</text>
</comment>
<keyword evidence="3" id="KW-0813">Transport</keyword>
<dbReference type="SFLD" id="SFLDG01168">
    <property type="entry name" value="Ferric_reductase_subgroup_(FRE"/>
    <property type="match status" value="1"/>
</dbReference>
<protein>
    <recommendedName>
        <fullName evidence="13">FAD-binding FR-type domain-containing protein</fullName>
    </recommendedName>
</protein>
<evidence type="ECO:0000256" key="10">
    <source>
        <dbReference type="ARBA" id="ARBA00023180"/>
    </source>
</evidence>
<feature type="domain" description="FAD-binding FR-type" evidence="13">
    <location>
        <begin position="280"/>
        <end position="420"/>
    </location>
</feature>
<keyword evidence="9 12" id="KW-0472">Membrane</keyword>
<dbReference type="PANTHER" id="PTHR32361">
    <property type="entry name" value="FERRIC/CUPRIC REDUCTASE TRANSMEMBRANE COMPONENT"/>
    <property type="match status" value="1"/>
</dbReference>
<evidence type="ECO:0000256" key="5">
    <source>
        <dbReference type="ARBA" id="ARBA00022982"/>
    </source>
</evidence>
<keyword evidence="5" id="KW-0249">Electron transport</keyword>
<dbReference type="Gene3D" id="3.40.50.80">
    <property type="entry name" value="Nucleotide-binding domain of ferredoxin-NADP reductase (FNR) module"/>
    <property type="match status" value="1"/>
</dbReference>
<accession>A0ABR3XJ17</accession>
<evidence type="ECO:0000256" key="11">
    <source>
        <dbReference type="SAM" id="MobiDB-lite"/>
    </source>
</evidence>
<dbReference type="InterPro" id="IPR013121">
    <property type="entry name" value="Fe_red_NAD-bd_6"/>
</dbReference>
<comment type="similarity">
    <text evidence="2">Belongs to the ferric reductase (FRE) family.</text>
</comment>
<dbReference type="Pfam" id="PF01794">
    <property type="entry name" value="Ferric_reduct"/>
    <property type="match status" value="1"/>
</dbReference>
<proteinExistence type="inferred from homology"/>
<dbReference type="InterPro" id="IPR017927">
    <property type="entry name" value="FAD-bd_FR_type"/>
</dbReference>
<evidence type="ECO:0000256" key="6">
    <source>
        <dbReference type="ARBA" id="ARBA00022989"/>
    </source>
</evidence>
<evidence type="ECO:0000256" key="4">
    <source>
        <dbReference type="ARBA" id="ARBA00022692"/>
    </source>
</evidence>
<evidence type="ECO:0000256" key="7">
    <source>
        <dbReference type="ARBA" id="ARBA00023002"/>
    </source>
</evidence>
<evidence type="ECO:0000313" key="14">
    <source>
        <dbReference type="EMBL" id="KAL1875948.1"/>
    </source>
</evidence>
<gene>
    <name evidence="14" type="ORF">VTK73DRAFT_9659</name>
</gene>
<evidence type="ECO:0000256" key="9">
    <source>
        <dbReference type="ARBA" id="ARBA00023136"/>
    </source>
</evidence>
<feature type="transmembrane region" description="Helical" evidence="12">
    <location>
        <begin position="177"/>
        <end position="195"/>
    </location>
</feature>
<keyword evidence="6 12" id="KW-1133">Transmembrane helix</keyword>
<dbReference type="InterPro" id="IPR051410">
    <property type="entry name" value="Ferric/Cupric_Reductase"/>
</dbReference>
<sequence>MGWPYHFLDLDRAEKHARRLLIDRYARYAQLSALLPVAVFLLYRVIVWAVSSVRSHRGPSYDAIPNSPSLKVQRRSSWTVWAVRLRQLRWRLGDDVYILGYPFGQLDQWLIGGLWTLWLLVLCVLETGQDYLHLTKRFGAIAVSQLPVLYLMALKSLNPFVYVFRSSHEQVNRVHRVFGRVIYTLLCLHVAFYLNYFVGVGILGRRLFAPVVFAGVLAFVCMNLLSVTALRTIRQLSYRLFFITHLFSAFAIPALLLYHAHPARLFVVEAVLVFLADLVSRKLDTTVSEAILESIPGTNLVKITAPVPATKANRFNSHPGSHVYLSIPAKTLLLWNSHLASIVLFQFLFNPFTVAAVDEESGNLTLVARCMKGPLTTGLAGLASRSKEEDSGREGIHLAPSLGDKMPLSIEGPYGAVRYFPNLAGGEFSRVLLVAGGIGATFIVPLYRAITQENPNAKVKMVWAVRGAGDATWAVTESATEPTAKSILDDVNVQIFITEDILNDADDASSLSVSKEIRDPLAGNGRSSGRGQGSTVSASANAGGDVELSTIAPGGRRSNRYAAQHNRKRPDLKQIVDSSFKHGADERIAIVVCGPAEMARELRAHVRPWVMKGRYVWWHNEGFGL</sequence>
<dbReference type="PANTHER" id="PTHR32361:SF9">
    <property type="entry name" value="FERRIC REDUCTASE TRANSMEMBRANE COMPONENT 3-RELATED"/>
    <property type="match status" value="1"/>
</dbReference>
<feature type="transmembrane region" description="Helical" evidence="12">
    <location>
        <begin position="138"/>
        <end position="157"/>
    </location>
</feature>
<evidence type="ECO:0000256" key="1">
    <source>
        <dbReference type="ARBA" id="ARBA00004141"/>
    </source>
</evidence>
<keyword evidence="4 12" id="KW-0812">Transmembrane</keyword>
<comment type="subcellular location">
    <subcellularLocation>
        <location evidence="1">Membrane</location>
        <topology evidence="1">Multi-pass membrane protein</topology>
    </subcellularLocation>
</comment>
<feature type="region of interest" description="Disordered" evidence="11">
    <location>
        <begin position="519"/>
        <end position="568"/>
    </location>
</feature>
<dbReference type="CDD" id="cd06186">
    <property type="entry name" value="NOX_Duox_like_FAD_NADP"/>
    <property type="match status" value="1"/>
</dbReference>
<keyword evidence="15" id="KW-1185">Reference proteome</keyword>
<feature type="transmembrane region" description="Helical" evidence="12">
    <location>
        <begin position="109"/>
        <end position="126"/>
    </location>
</feature>
<dbReference type="Pfam" id="PF08022">
    <property type="entry name" value="FAD_binding_8"/>
    <property type="match status" value="1"/>
</dbReference>
<dbReference type="Pfam" id="PF08030">
    <property type="entry name" value="NAD_binding_6"/>
    <property type="match status" value="1"/>
</dbReference>
<organism evidence="14 15">
    <name type="scientific">Phialemonium thermophilum</name>
    <dbReference type="NCBI Taxonomy" id="223376"/>
    <lineage>
        <taxon>Eukaryota</taxon>
        <taxon>Fungi</taxon>
        <taxon>Dikarya</taxon>
        <taxon>Ascomycota</taxon>
        <taxon>Pezizomycotina</taxon>
        <taxon>Sordariomycetes</taxon>
        <taxon>Sordariomycetidae</taxon>
        <taxon>Cephalothecales</taxon>
        <taxon>Cephalothecaceae</taxon>
        <taxon>Phialemonium</taxon>
    </lineage>
</organism>
<evidence type="ECO:0000256" key="3">
    <source>
        <dbReference type="ARBA" id="ARBA00022448"/>
    </source>
</evidence>
<feature type="transmembrane region" description="Helical" evidence="12">
    <location>
        <begin position="236"/>
        <end position="258"/>
    </location>
</feature>
<evidence type="ECO:0000259" key="13">
    <source>
        <dbReference type="PROSITE" id="PS51384"/>
    </source>
</evidence>
<dbReference type="SUPFAM" id="SSF52343">
    <property type="entry name" value="Ferredoxin reductase-like, C-terminal NADP-linked domain"/>
    <property type="match status" value="1"/>
</dbReference>
<dbReference type="PROSITE" id="PS51384">
    <property type="entry name" value="FAD_FR"/>
    <property type="match status" value="1"/>
</dbReference>
<keyword evidence="7" id="KW-0560">Oxidoreductase</keyword>
<dbReference type="SFLD" id="SFLDS00052">
    <property type="entry name" value="Ferric_Reductase_Domain"/>
    <property type="match status" value="1"/>
</dbReference>
<keyword evidence="8" id="KW-0406">Ion transport</keyword>
<evidence type="ECO:0000256" key="12">
    <source>
        <dbReference type="SAM" id="Phobius"/>
    </source>
</evidence>
<dbReference type="Proteomes" id="UP001586593">
    <property type="component" value="Unassembled WGS sequence"/>
</dbReference>
<name>A0ABR3XJ17_9PEZI</name>
<dbReference type="InterPro" id="IPR013130">
    <property type="entry name" value="Fe3_Rdtase_TM_dom"/>
</dbReference>
<feature type="transmembrane region" description="Helical" evidence="12">
    <location>
        <begin position="28"/>
        <end position="50"/>
    </location>
</feature>
<reference evidence="14 15" key="1">
    <citation type="journal article" date="2024" name="Commun. Biol.">
        <title>Comparative genomic analysis of thermophilic fungi reveals convergent evolutionary adaptations and gene losses.</title>
        <authorList>
            <person name="Steindorff A.S."/>
            <person name="Aguilar-Pontes M.V."/>
            <person name="Robinson A.J."/>
            <person name="Andreopoulos B."/>
            <person name="LaButti K."/>
            <person name="Kuo A."/>
            <person name="Mondo S."/>
            <person name="Riley R."/>
            <person name="Otillar R."/>
            <person name="Haridas S."/>
            <person name="Lipzen A."/>
            <person name="Grimwood J."/>
            <person name="Schmutz J."/>
            <person name="Clum A."/>
            <person name="Reid I.D."/>
            <person name="Moisan M.C."/>
            <person name="Butler G."/>
            <person name="Nguyen T.T.M."/>
            <person name="Dewar K."/>
            <person name="Conant G."/>
            <person name="Drula E."/>
            <person name="Henrissat B."/>
            <person name="Hansel C."/>
            <person name="Singer S."/>
            <person name="Hutchinson M.I."/>
            <person name="de Vries R.P."/>
            <person name="Natvig D.O."/>
            <person name="Powell A.J."/>
            <person name="Tsang A."/>
            <person name="Grigoriev I.V."/>
        </authorList>
    </citation>
    <scope>NUCLEOTIDE SEQUENCE [LARGE SCALE GENOMIC DNA]</scope>
    <source>
        <strain evidence="14 15">ATCC 24622</strain>
    </source>
</reference>
<feature type="transmembrane region" description="Helical" evidence="12">
    <location>
        <begin position="207"/>
        <end position="230"/>
    </location>
</feature>
<dbReference type="EMBL" id="JAZHXJ010000083">
    <property type="protein sequence ID" value="KAL1875948.1"/>
    <property type="molecule type" value="Genomic_DNA"/>
</dbReference>
<evidence type="ECO:0000313" key="15">
    <source>
        <dbReference type="Proteomes" id="UP001586593"/>
    </source>
</evidence>
<dbReference type="InterPro" id="IPR013112">
    <property type="entry name" value="FAD-bd_8"/>
</dbReference>
<evidence type="ECO:0000256" key="8">
    <source>
        <dbReference type="ARBA" id="ARBA00023065"/>
    </source>
</evidence>
<evidence type="ECO:0000256" key="2">
    <source>
        <dbReference type="ARBA" id="ARBA00006278"/>
    </source>
</evidence>